<dbReference type="Pfam" id="PF02458">
    <property type="entry name" value="Transferase"/>
    <property type="match status" value="2"/>
</dbReference>
<dbReference type="Proteomes" id="UP000827549">
    <property type="component" value="Chromosome 3"/>
</dbReference>
<sequence>MSGPLIVSHGAIHPRTSSEPSTLALSIADSSVANLAPTGGTWFFHQPAELGGHIHPSTLALALQHTLGAYAHLCGSLSLRPPAHIVAAHSARYGRVWVRFGDHDDPGVGLTVASWDRPMTDLLPLELDTAVDSAPASAPELIDARGMASLREGRAGYGVVVQITTFSDGGLVISVLAQHCLMDAHALAVFVNDWARVHTEQTRQRADGFPTDFFPRRLFSPELLDKHAAGDIDHDAQDPVIVSAADRLPQIKLDFWARRPGHPEDLGPVWFKAPRDPPPGVQALDAAAGHRRGPRVPWEEWDTGAPVLDRTIVFSPQQIERLYAAVHDSAAPSRESSTQGQGSNGHHAKEHHRVSRLDAVLASVWAAIVRARNLPPETQVYLETTLGLRSRVIPPLGEAFVGSPIINCSSALPAAALTPGAGARAIRDTITEFSPSAVGAMLHRMAFVLDPAREWNCFLGERHVLTTSWLGIGAYDADFGTGRPGYVHANMPACDGLLVAMDVAHATKGAKWHESGLSVRLMLRAGVMEQVLVDQELRGVDLSRGYR</sequence>
<keyword evidence="2" id="KW-0808">Transferase</keyword>
<dbReference type="RefSeq" id="XP_062626217.1">
    <property type="nucleotide sequence ID" value="XM_062770233.1"/>
</dbReference>
<reference evidence="4" key="1">
    <citation type="submission" date="2023-10" db="EMBL/GenBank/DDBJ databases">
        <authorList>
            <person name="Noh H."/>
        </authorList>
    </citation>
    <scope>NUCLEOTIDE SEQUENCE</scope>
    <source>
        <strain evidence="4">DUCC4014</strain>
    </source>
</reference>
<evidence type="ECO:0000313" key="4">
    <source>
        <dbReference type="EMBL" id="WOO80185.1"/>
    </source>
</evidence>
<dbReference type="PANTHER" id="PTHR31623">
    <property type="entry name" value="F21J9.9"/>
    <property type="match status" value="1"/>
</dbReference>
<dbReference type="GO" id="GO:0016740">
    <property type="term" value="F:transferase activity"/>
    <property type="evidence" value="ECO:0007669"/>
    <property type="project" value="UniProtKB-KW"/>
</dbReference>
<dbReference type="InterPro" id="IPR023213">
    <property type="entry name" value="CAT-like_dom_sf"/>
</dbReference>
<gene>
    <name evidence="4" type="primary">HCT1</name>
    <name evidence="4" type="ORF">LOC62_03G003696</name>
</gene>
<evidence type="ECO:0000256" key="2">
    <source>
        <dbReference type="ARBA" id="ARBA00022679"/>
    </source>
</evidence>
<keyword evidence="5" id="KW-1185">Reference proteome</keyword>
<proteinExistence type="inferred from homology"/>
<dbReference type="AlphaFoldDB" id="A0AAF0Y4Z9"/>
<feature type="region of interest" description="Disordered" evidence="3">
    <location>
        <begin position="327"/>
        <end position="352"/>
    </location>
</feature>
<dbReference type="PANTHER" id="PTHR31623:SF17">
    <property type="entry name" value="F21J9.9"/>
    <property type="match status" value="1"/>
</dbReference>
<name>A0AAF0Y4Z9_9TREE</name>
<evidence type="ECO:0000256" key="1">
    <source>
        <dbReference type="ARBA" id="ARBA00009861"/>
    </source>
</evidence>
<evidence type="ECO:0000256" key="3">
    <source>
        <dbReference type="SAM" id="MobiDB-lite"/>
    </source>
</evidence>
<accession>A0AAF0Y4Z9</accession>
<dbReference type="Gene3D" id="3.30.559.10">
    <property type="entry name" value="Chloramphenicol acetyltransferase-like domain"/>
    <property type="match status" value="2"/>
</dbReference>
<protein>
    <submittedName>
        <fullName evidence="4">Hydroxycinnamoyltransferase 1</fullName>
    </submittedName>
</protein>
<dbReference type="EMBL" id="CP086716">
    <property type="protein sequence ID" value="WOO80185.1"/>
    <property type="molecule type" value="Genomic_DNA"/>
</dbReference>
<organism evidence="4 5">
    <name type="scientific">Vanrija pseudolonga</name>
    <dbReference type="NCBI Taxonomy" id="143232"/>
    <lineage>
        <taxon>Eukaryota</taxon>
        <taxon>Fungi</taxon>
        <taxon>Dikarya</taxon>
        <taxon>Basidiomycota</taxon>
        <taxon>Agaricomycotina</taxon>
        <taxon>Tremellomycetes</taxon>
        <taxon>Trichosporonales</taxon>
        <taxon>Trichosporonaceae</taxon>
        <taxon>Vanrija</taxon>
    </lineage>
</organism>
<comment type="similarity">
    <text evidence="1">Belongs to the plant acyltransferase family.</text>
</comment>
<evidence type="ECO:0000313" key="5">
    <source>
        <dbReference type="Proteomes" id="UP000827549"/>
    </source>
</evidence>
<dbReference type="GeneID" id="87806937"/>